<reference evidence="1" key="1">
    <citation type="journal article" date="2014" name="Front. Microbiol.">
        <title>High frequency of phylogenetically diverse reductive dehalogenase-homologous genes in deep subseafloor sedimentary metagenomes.</title>
        <authorList>
            <person name="Kawai M."/>
            <person name="Futagami T."/>
            <person name="Toyoda A."/>
            <person name="Takaki Y."/>
            <person name="Nishi S."/>
            <person name="Hori S."/>
            <person name="Arai W."/>
            <person name="Tsubouchi T."/>
            <person name="Morono Y."/>
            <person name="Uchiyama I."/>
            <person name="Ito T."/>
            <person name="Fujiyama A."/>
            <person name="Inagaki F."/>
            <person name="Takami H."/>
        </authorList>
    </citation>
    <scope>NUCLEOTIDE SEQUENCE</scope>
    <source>
        <strain evidence="1">Expedition CK06-06</strain>
    </source>
</reference>
<name>X1GP12_9ZZZZ</name>
<feature type="non-terminal residue" evidence="1">
    <location>
        <position position="1"/>
    </location>
</feature>
<sequence length="63" mass="7491">EEERKRRHERLFGKLTDEPIIPIFERVTPLIDVLKTRTPYLVHKKLIGVFGILDPEDALILRR</sequence>
<evidence type="ECO:0000313" key="1">
    <source>
        <dbReference type="EMBL" id="GAH59621.1"/>
    </source>
</evidence>
<comment type="caution">
    <text evidence="1">The sequence shown here is derived from an EMBL/GenBank/DDBJ whole genome shotgun (WGS) entry which is preliminary data.</text>
</comment>
<protein>
    <submittedName>
        <fullName evidence="1">Uncharacterized protein</fullName>
    </submittedName>
</protein>
<gene>
    <name evidence="1" type="ORF">S03H2_34958</name>
</gene>
<accession>X1GP12</accession>
<dbReference type="AlphaFoldDB" id="X1GP12"/>
<proteinExistence type="predicted"/>
<organism evidence="1">
    <name type="scientific">marine sediment metagenome</name>
    <dbReference type="NCBI Taxonomy" id="412755"/>
    <lineage>
        <taxon>unclassified sequences</taxon>
        <taxon>metagenomes</taxon>
        <taxon>ecological metagenomes</taxon>
    </lineage>
</organism>
<dbReference type="EMBL" id="BARU01021354">
    <property type="protein sequence ID" value="GAH59621.1"/>
    <property type="molecule type" value="Genomic_DNA"/>
</dbReference>